<dbReference type="RefSeq" id="WP_306067268.1">
    <property type="nucleotide sequence ID" value="NZ_JAROCA020000001.1"/>
</dbReference>
<proteinExistence type="predicted"/>
<dbReference type="EMBL" id="JAROCA020000001">
    <property type="protein sequence ID" value="MDY0404385.1"/>
    <property type="molecule type" value="Genomic_DNA"/>
</dbReference>
<organism evidence="1 2">
    <name type="scientific">Tigheibacillus jepli</name>
    <dbReference type="NCBI Taxonomy" id="3035914"/>
    <lineage>
        <taxon>Bacteria</taxon>
        <taxon>Bacillati</taxon>
        <taxon>Bacillota</taxon>
        <taxon>Bacilli</taxon>
        <taxon>Bacillales</taxon>
        <taxon>Bacillaceae</taxon>
        <taxon>Tigheibacillus</taxon>
    </lineage>
</organism>
<protein>
    <recommendedName>
        <fullName evidence="3">Fur-regulated basic protein FbpA</fullName>
    </recommendedName>
</protein>
<gene>
    <name evidence="1" type="ORF">P5G51_002205</name>
</gene>
<dbReference type="Proteomes" id="UP001228376">
    <property type="component" value="Unassembled WGS sequence"/>
</dbReference>
<evidence type="ECO:0008006" key="3">
    <source>
        <dbReference type="Google" id="ProtNLM"/>
    </source>
</evidence>
<name>A0ABU5CDH4_9BACI</name>
<evidence type="ECO:0000313" key="2">
    <source>
        <dbReference type="Proteomes" id="UP001228376"/>
    </source>
</evidence>
<accession>A0ABU5CDH4</accession>
<evidence type="ECO:0000313" key="1">
    <source>
        <dbReference type="EMBL" id="MDY0404385.1"/>
    </source>
</evidence>
<sequence>MRHFIAVNGKIRTLTKEEKEKLDMHSPETKADLLRSKMLEKLREKYLGSSHRFSECMNKRYFLYLRR</sequence>
<reference evidence="1 2" key="1">
    <citation type="submission" date="2023-10" db="EMBL/GenBank/DDBJ databases">
        <title>179-bfca-hs.</title>
        <authorList>
            <person name="Miliotis G."/>
            <person name="Sengupta P."/>
            <person name="Hameed A."/>
            <person name="Chuvochina M."/>
            <person name="Mcdonagh F."/>
            <person name="Simpson A.C."/>
            <person name="Singh N.K."/>
            <person name="Rekha P.D."/>
            <person name="Raman K."/>
            <person name="Hugenholtz P."/>
            <person name="Venkateswaran K."/>
        </authorList>
    </citation>
    <scope>NUCLEOTIDE SEQUENCE [LARGE SCALE GENOMIC DNA]</scope>
    <source>
        <strain evidence="1 2">179-BFC-A-HS</strain>
    </source>
</reference>
<keyword evidence="2" id="KW-1185">Reference proteome</keyword>
<comment type="caution">
    <text evidence="1">The sequence shown here is derived from an EMBL/GenBank/DDBJ whole genome shotgun (WGS) entry which is preliminary data.</text>
</comment>